<keyword evidence="1" id="KW-1133">Transmembrane helix</keyword>
<comment type="caution">
    <text evidence="2">The sequence shown here is derived from an EMBL/GenBank/DDBJ whole genome shotgun (WGS) entry which is preliminary data.</text>
</comment>
<dbReference type="Proteomes" id="UP001160390">
    <property type="component" value="Unassembled WGS sequence"/>
</dbReference>
<dbReference type="PANTHER" id="PTHR43495:SF5">
    <property type="entry name" value="GAMMA-AMINOBUTYRIC ACID PERMEASE"/>
    <property type="match status" value="1"/>
</dbReference>
<feature type="transmembrane region" description="Helical" evidence="1">
    <location>
        <begin position="101"/>
        <end position="120"/>
    </location>
</feature>
<evidence type="ECO:0000256" key="1">
    <source>
        <dbReference type="SAM" id="Phobius"/>
    </source>
</evidence>
<keyword evidence="3" id="KW-1185">Reference proteome</keyword>
<reference evidence="2" key="1">
    <citation type="submission" date="2023-01" db="EMBL/GenBank/DDBJ databases">
        <authorList>
            <person name="Piombo E."/>
        </authorList>
    </citation>
    <scope>NUCLEOTIDE SEQUENCE</scope>
</reference>
<dbReference type="EMBL" id="CABFNP030001256">
    <property type="protein sequence ID" value="CAI6094537.1"/>
    <property type="molecule type" value="Genomic_DNA"/>
</dbReference>
<sequence>MNVINSAAGTIASEKQHSATKLARDAIFQNEEALAGGWFTALAASIYIASFSYVGVEIVAGTAQEAKFVDSKANESTSGGILNGSSNRERSPIKLKDPFKFSLWVPIVTTVIYVWGGWIVSENIYWKDARLPASVWSDGKTAPKGESRSVFVIANKDSGSADSAMTSNALTALLIVHVLSTSTSSLYVASRTLFGLAYTSVKSREGVPPSIKRVVKVDQSGWYFLHLAMSGLSVVLCVLIITVGGAMMIVLNGTGLQAAASFTSVSFLSAFLFVPADLRQVGLFVVLTCFLKWYGGEIWYKGWFTDLQDEDSVTARFQAMRNHMKHNHEVHQVQKRSLWDFGGIIDFEWIKSQVDKLLTG</sequence>
<proteinExistence type="predicted"/>
<feature type="transmembrane region" description="Helical" evidence="1">
    <location>
        <begin position="256"/>
        <end position="274"/>
    </location>
</feature>
<evidence type="ECO:0000313" key="3">
    <source>
        <dbReference type="Proteomes" id="UP001160390"/>
    </source>
</evidence>
<gene>
    <name evidence="2" type="ORF">CCHLO57077_00009386</name>
</gene>
<organism evidence="2 3">
    <name type="scientific">Clonostachys chloroleuca</name>
    <dbReference type="NCBI Taxonomy" id="1926264"/>
    <lineage>
        <taxon>Eukaryota</taxon>
        <taxon>Fungi</taxon>
        <taxon>Dikarya</taxon>
        <taxon>Ascomycota</taxon>
        <taxon>Pezizomycotina</taxon>
        <taxon>Sordariomycetes</taxon>
        <taxon>Hypocreomycetidae</taxon>
        <taxon>Hypocreales</taxon>
        <taxon>Bionectriaceae</taxon>
        <taxon>Clonostachys</taxon>
    </lineage>
</organism>
<dbReference type="PANTHER" id="PTHR43495">
    <property type="entry name" value="GABA PERMEASE"/>
    <property type="match status" value="1"/>
</dbReference>
<dbReference type="AlphaFoldDB" id="A0AA35MCB8"/>
<name>A0AA35MCB8_9HYPO</name>
<feature type="transmembrane region" description="Helical" evidence="1">
    <location>
        <begin position="222"/>
        <end position="250"/>
    </location>
</feature>
<feature type="transmembrane region" description="Helical" evidence="1">
    <location>
        <begin position="281"/>
        <end position="300"/>
    </location>
</feature>
<protein>
    <submittedName>
        <fullName evidence="2">Uncharacterized protein</fullName>
    </submittedName>
</protein>
<keyword evidence="1" id="KW-0472">Membrane</keyword>
<keyword evidence="1" id="KW-0812">Transmembrane</keyword>
<accession>A0AA35MCB8</accession>
<dbReference type="Gene3D" id="1.20.1740.10">
    <property type="entry name" value="Amino acid/polyamine transporter I"/>
    <property type="match status" value="1"/>
</dbReference>
<evidence type="ECO:0000313" key="2">
    <source>
        <dbReference type="EMBL" id="CAI6094537.1"/>
    </source>
</evidence>